<dbReference type="HOGENOM" id="CLU_000202_1_0_1"/>
<evidence type="ECO:0000256" key="2">
    <source>
        <dbReference type="SAM" id="Phobius"/>
    </source>
</evidence>
<feature type="compositionally biased region" description="Basic and acidic residues" evidence="1">
    <location>
        <begin position="2544"/>
        <end position="2553"/>
    </location>
</feature>
<sequence>MIPDTLLRISNALFIASPGGSFWSMVIIWVARVVTLLIILRNYIAPYVLERVAGGIRSVRVRSISLRSIRGIYVQRSNQTWRIDRIGISYRSASGEGSSRFTIKIEGLKLEIGRMEPVSPKLTSSRKDKRRLTLADLSPSPLAFYVWSIVARVYVFLEPSLRPAIRSITVACMRILIRCLPALTQALHFDLDSAEVTFLASPQNCIRIKEATLHSQLDFTLLESVISAESDLGVTSSRRARLMNMTALRTRLSKSFARTWERAWGKAQGTASITMTVKEVSGLAPSSQKAPGGPAMETFFSLPGSVDFCSSFRFSPSRGNIDRHSLKTDLNVDSVRISIDALHALLTLLKDHHRFEPTSSREAPSSPAPTSVAETVSPTIPVSPFIRALRSATSSLALMPKLKEARQPSWLSILMTVNVKLSSLKLTTRSRLGDTYESAIKDIVFCGGLSSPDQNLLHRQFLGRNLAIDDGMDAEVYAFNFSARNAHLERSEKKGRRRLRVVSVGHWQCDILVSQWASLWLAPSRFLSGDPNAPLLVLRIAVGAVEATERLEILQRLIADTKPAPNASNTSPLLPLILSPVPRVAFTVDVGSFCGRLICIDPSRIEPFTMEARTDGLTLSAQSHFLLGDVKNQRTVYSRVFDHWLSQLQRTNFNNELPDYLPLQMTLDVSLVLKPTFLRVHSDHQSGGSKLGAAESDNLGDPILSLETVEIIGQGTGVGVIKDDAESIVSIDTSSIFLDLHCSADALSVEFWHPDVITAVSNILSATENGSSGTIHTSSSSRLLDRLPPGLSSTFSLARFVFFVTGPDLNPDEEMGITRGIALRTGISVHYCAVCPVHVPAFRFLSTRSQTRQKLYLPEERMIEAVAAAKSYTVTQQAHVFIRVALWDIALRSAAATQYVTDDPYIAERDDPALMSREFVQIRSARADINLSGQHGCAMTTSVKDSCQLVLHVPHVRGTFQLVHVYSLLLAARTMKSLIQFRAHVYPPTVQNTPSTMVFQVKATVKTVQVFWDLSTQRFVTRIDSLNAHYSPNNQVGLGLSSFFLWVPVPSRINNWNEDIEEKWEEMGLLQKWCISLPPSSSDRPTILVEGDSARLRIPSGFVLAHLILDISVTVKCLRHLTQMIAAGSYSEMPPPGAEVAKNMPNLIVRIGCLVLEAADDPLETRLGLIWRAGSEACRQRLDREDAFTAKVVAILAAETHTRPSSARASDSDYQFSAAHTISVEEARARLAMVHGVDWALRLKEAKDKRSRHERQLKQHLFGHHAMKGAADVPNLVTVTAVEDVPPLFRAVFHGLHLKASKPSFSRDALSEFLYEQGNGIPRDTQFSLLLPMHLNFALNSLRLCLRDYPIPLLNIPEHSKKDTPVWEFDGDLVVAEEMGTPFSIDWIKCQVVGTHSDILGAKPMWITVPKTIMPVKSYANPIIRVTAHDVTSFAWGISYGPATQDFIRVLETLSTSPRDPSPHLGFWDKMRLIFHWKIKVSFAKEVRLHMKGTRDPYNIMHTGAGFALCWQGHPTLTMGYQNPDQEVVQMISDTMLIVIPNLAHVDSQIVPNSGNTGGLGSSSSEHQDFRKICAKFSCGVRFGVGFVPERSCGTECATCMGSAFERKCRFFNFRPHFGVKLEQKECQPMVNSAKDSYNGFRSDFIHLSVSLNSSLRPPKLGERRSPSSLHLSPRSFAHFWSWWALFEGVMSLPIRQGTYYPPRVISPKFGRHLATLKYQISVDQLFISHAYIDDSRESWVDGVTPFIGVKAMIDKFRADMHQRDQESIVPGRVPDAIKVVRHKPFYAAEVVLNGLDLRAMVAIFSEPLKQSVDVTSSGQPNNYRTRKDLPTIDPSSSWFDLDDFVEADWLPSTTPTVNLLPALACSRLTYFKRNSESPVVTSKFGGEDSHSCFLGKEKSVPQVQISLASERVGELQQELEHRRRNHETSAAGYTEQIKDDDRILEKKISLLQAFIAQLREVDMSSDTHASKQQTYYMPSDSVSADEWSEFDNVYQVHCPRIFMNNAIRDILTQYYLCSRAWRGLEYHMATRAVKFIRDQAEAAVAPTSYDDSAKPKGPASSAQAAAHALRKILTGERTVHVSEDHLPQVQDAMDPLSGWSDGVTLHKSHFCLLLKPQIVLRSEANADSACVLAAVQAKLQSFAIMDESNVEDPVSGKIMSRNYTSLNGLQTFSPANSGYYGDGCVPLEVLIDYRCESSDFDRLVPQTDATFHYDKFNRLRLRNNVTSVTRTAHHESLLAQNSHLSNETDLIEVHVPRFTVSASDLHFQDISNIITDLILFSDVAHKTHMERLETLVFAYDFTDLLSAANVVADLQSRLRSATETRREAEIRFHTTGYEGGAELLQLKTHIFLLAEELNLLFDAIKLAQERTEEETDKKSALLLHASASEISWRMLDERQDLLAKLAMRHIDYSWLSRQDSSTVNNLAIGDLQAFDGSPHAVWPEIISKHREPANHPLLKRELFILADWTVLAPVGGITIYESFELSLHPMRLQVDAKVGSRIMEYVWPARKHRNLAIKDRANAEGSVQKVDDETIVSPSPSRKSLDSYRALDKSSTSFESSGLAPPHLRRLGTSRSFTDLRNSNTASDFPSTPPSAVSQKSRTADTFRSISDLPDPSDSQVKKRNEAGRQAQRRKIGDAAEMKTRSSQKTFILVKISSLHLLLSIVKEESFDLRDARIRTRDLEYRNQTWSFEELVDQFIPADMTWRGWVKMAFHQPLVPVLPVARELISKTKWIASKGAVQIDTQTPGKLLHTKGEGADKPSSESARLRSNRRSKRSTLGEDMPPSSLILTAEPESVLPDAGNLSDGDRVSSPPKPRSRMFSMLHRKTLSRSRTHDTVSSEGSSDSVSSRHRSDTITPHSSPDKSQT</sequence>
<evidence type="ECO:0000259" key="4">
    <source>
        <dbReference type="SMART" id="SM01215"/>
    </source>
</evidence>
<dbReference type="InterPro" id="IPR019415">
    <property type="entry name" value="FMP27_SW_RBG"/>
</dbReference>
<feature type="domain" description="FMP27/BLTP2/Hobbit GFWDK motif-containing RBG unit" evidence="3">
    <location>
        <begin position="1348"/>
        <end position="1500"/>
    </location>
</feature>
<reference evidence="7" key="2">
    <citation type="submission" date="2015-01" db="EMBL/GenBank/DDBJ databases">
        <title>Evolutionary Origins and Diversification of the Mycorrhizal Mutualists.</title>
        <authorList>
            <consortium name="DOE Joint Genome Institute"/>
            <consortium name="Mycorrhizal Genomics Consortium"/>
            <person name="Kohler A."/>
            <person name="Kuo A."/>
            <person name="Nagy L.G."/>
            <person name="Floudas D."/>
            <person name="Copeland A."/>
            <person name="Barry K.W."/>
            <person name="Cichocki N."/>
            <person name="Veneault-Fourrey C."/>
            <person name="LaButti K."/>
            <person name="Lindquist E.A."/>
            <person name="Lipzen A."/>
            <person name="Lundell T."/>
            <person name="Morin E."/>
            <person name="Murat C."/>
            <person name="Riley R."/>
            <person name="Ohm R."/>
            <person name="Sun H."/>
            <person name="Tunlid A."/>
            <person name="Henrissat B."/>
            <person name="Grigoriev I.V."/>
            <person name="Hibbett D.S."/>
            <person name="Martin F."/>
        </authorList>
    </citation>
    <scope>NUCLEOTIDE SEQUENCE [LARGE SCALE GENOMIC DNA]</scope>
    <source>
        <strain evidence="7">F 1598</strain>
    </source>
</reference>
<keyword evidence="7" id="KW-1185">Reference proteome</keyword>
<feature type="domain" description="FMP27 WPPW motif-containing RBG unit" evidence="5">
    <location>
        <begin position="1749"/>
        <end position="2191"/>
    </location>
</feature>
<feature type="transmembrane region" description="Helical" evidence="2">
    <location>
        <begin position="20"/>
        <end position="40"/>
    </location>
</feature>
<dbReference type="InParanoid" id="A0A0C3GGX7"/>
<evidence type="ECO:0000313" key="6">
    <source>
        <dbReference type="EMBL" id="KIM90899.1"/>
    </source>
</evidence>
<evidence type="ECO:0000259" key="5">
    <source>
        <dbReference type="SMART" id="SM01216"/>
    </source>
</evidence>
<feature type="compositionally biased region" description="Polar residues" evidence="1">
    <location>
        <begin position="2574"/>
        <end position="2610"/>
    </location>
</feature>
<feature type="compositionally biased region" description="Basic and acidic residues" evidence="1">
    <location>
        <begin position="2755"/>
        <end position="2764"/>
    </location>
</feature>
<dbReference type="SMART" id="SM01214">
    <property type="entry name" value="Fmp27_GFWDK"/>
    <property type="match status" value="1"/>
</dbReference>
<dbReference type="OrthoDB" id="1562405at2759"/>
<feature type="domain" description="FMP27 SW motif-containing RBG unit" evidence="4">
    <location>
        <begin position="1226"/>
        <end position="1330"/>
    </location>
</feature>
<evidence type="ECO:0008006" key="8">
    <source>
        <dbReference type="Google" id="ProtNLM"/>
    </source>
</evidence>
<keyword evidence="2" id="KW-0812">Transmembrane</keyword>
<protein>
    <recommendedName>
        <fullName evidence="8">FMP27 GFWDK domain-containing protein</fullName>
    </recommendedName>
</protein>
<evidence type="ECO:0000256" key="1">
    <source>
        <dbReference type="SAM" id="MobiDB-lite"/>
    </source>
</evidence>
<feature type="region of interest" description="Disordered" evidence="1">
    <location>
        <begin position="2747"/>
        <end position="2869"/>
    </location>
</feature>
<keyword evidence="2" id="KW-1133">Transmembrane helix</keyword>
<dbReference type="InterPro" id="IPR045167">
    <property type="entry name" value="Hobbit"/>
</dbReference>
<keyword evidence="2" id="KW-0472">Membrane</keyword>
<evidence type="ECO:0000259" key="3">
    <source>
        <dbReference type="SMART" id="SM01214"/>
    </source>
</evidence>
<dbReference type="Proteomes" id="UP000054166">
    <property type="component" value="Unassembled WGS sequence"/>
</dbReference>
<feature type="region of interest" description="Disordered" evidence="1">
    <location>
        <begin position="356"/>
        <end position="375"/>
    </location>
</feature>
<dbReference type="EMBL" id="KN832972">
    <property type="protein sequence ID" value="KIM90899.1"/>
    <property type="molecule type" value="Genomic_DNA"/>
</dbReference>
<dbReference type="SMART" id="SM01215">
    <property type="entry name" value="Fmp27_SW"/>
    <property type="match status" value="1"/>
</dbReference>
<dbReference type="InterPro" id="IPR019441">
    <property type="entry name" value="FMP27/BLTP2/Hobbit_GFWDK_RBG"/>
</dbReference>
<proteinExistence type="predicted"/>
<dbReference type="SMART" id="SM01216">
    <property type="entry name" value="Fmp27_WPPW"/>
    <property type="match status" value="1"/>
</dbReference>
<dbReference type="Pfam" id="PF10344">
    <property type="entry name" value="Hobbit"/>
    <property type="match status" value="1"/>
</dbReference>
<dbReference type="InterPro" id="IPR019449">
    <property type="entry name" value="FMP27_WPPW_RBG"/>
</dbReference>
<dbReference type="FunCoup" id="A0A0C3GGX7">
    <property type="interactions" value="192"/>
</dbReference>
<gene>
    <name evidence="6" type="ORF">PILCRDRAFT_811394</name>
</gene>
<organism evidence="6 7">
    <name type="scientific">Piloderma croceum (strain F 1598)</name>
    <dbReference type="NCBI Taxonomy" id="765440"/>
    <lineage>
        <taxon>Eukaryota</taxon>
        <taxon>Fungi</taxon>
        <taxon>Dikarya</taxon>
        <taxon>Basidiomycota</taxon>
        <taxon>Agaricomycotina</taxon>
        <taxon>Agaricomycetes</taxon>
        <taxon>Agaricomycetidae</taxon>
        <taxon>Atheliales</taxon>
        <taxon>Atheliaceae</taxon>
        <taxon>Piloderma</taxon>
    </lineage>
</organism>
<accession>A0A0C3GGX7</accession>
<dbReference type="STRING" id="765440.A0A0C3GGX7"/>
<feature type="region of interest" description="Disordered" evidence="1">
    <location>
        <begin position="2525"/>
        <end position="2643"/>
    </location>
</feature>
<name>A0A0C3GGX7_PILCF</name>
<dbReference type="PANTHER" id="PTHR15678:SF6">
    <property type="entry name" value="BRIDGE-LIKE LIPID TRANSFER PROTEIN FAMILY MEMBER 2"/>
    <property type="match status" value="1"/>
</dbReference>
<feature type="compositionally biased region" description="Polar residues" evidence="1">
    <location>
        <begin position="357"/>
        <end position="375"/>
    </location>
</feature>
<reference evidence="6 7" key="1">
    <citation type="submission" date="2014-04" db="EMBL/GenBank/DDBJ databases">
        <authorList>
            <consortium name="DOE Joint Genome Institute"/>
            <person name="Kuo A."/>
            <person name="Tarkka M."/>
            <person name="Buscot F."/>
            <person name="Kohler A."/>
            <person name="Nagy L.G."/>
            <person name="Floudas D."/>
            <person name="Copeland A."/>
            <person name="Barry K.W."/>
            <person name="Cichocki N."/>
            <person name="Veneault-Fourrey C."/>
            <person name="LaButti K."/>
            <person name="Lindquist E.A."/>
            <person name="Lipzen A."/>
            <person name="Lundell T."/>
            <person name="Morin E."/>
            <person name="Murat C."/>
            <person name="Sun H."/>
            <person name="Tunlid A."/>
            <person name="Henrissat B."/>
            <person name="Grigoriev I.V."/>
            <person name="Hibbett D.S."/>
            <person name="Martin F."/>
            <person name="Nordberg H.P."/>
            <person name="Cantor M.N."/>
            <person name="Hua S.X."/>
        </authorList>
    </citation>
    <scope>NUCLEOTIDE SEQUENCE [LARGE SCALE GENOMIC DNA]</scope>
    <source>
        <strain evidence="6 7">F 1598</strain>
    </source>
</reference>
<evidence type="ECO:0000313" key="7">
    <source>
        <dbReference type="Proteomes" id="UP000054166"/>
    </source>
</evidence>
<dbReference type="PANTHER" id="PTHR15678">
    <property type="entry name" value="ANTIGEN MLAA-22-RELATED"/>
    <property type="match status" value="1"/>
</dbReference>
<feature type="compositionally biased region" description="Polar residues" evidence="1">
    <location>
        <begin position="2858"/>
        <end position="2869"/>
    </location>
</feature>